<sequence length="246" mass="26428">MGTYANKRSLNPNLTITGSSTVAGGKYRRVKIVGEATIEGDVQCQDLKCMGTLDMEGDLLSEHIGVVGTFALTGKTRTATMKNSGTVSISEDADIGVLSGSGTVEVRGRLQGHRMSLKGQITAGGDCEVDVFNLKGMFTVGGLLNAGDIDIRLFQDSTAREIGGEKIRIRKASLLHPLSLFFRPSPHAAVTATVIEGDDIYLEYTRAKVVRGNQVVIGPGCEIDLVEYKVLLEKKKNAVVRESRKL</sequence>
<reference evidence="1" key="1">
    <citation type="submission" date="2022-02" db="EMBL/GenBank/DDBJ databases">
        <title>Paenibacillus sp. MBLB1832 Whole Genome Shotgun Sequencing.</title>
        <authorList>
            <person name="Hwang C.Y."/>
            <person name="Cho E.-S."/>
            <person name="Seo M.-J."/>
        </authorList>
    </citation>
    <scope>NUCLEOTIDE SEQUENCE</scope>
    <source>
        <strain evidence="1">MBLB1832</strain>
    </source>
</reference>
<evidence type="ECO:0008006" key="3">
    <source>
        <dbReference type="Google" id="ProtNLM"/>
    </source>
</evidence>
<dbReference type="Proteomes" id="UP001304650">
    <property type="component" value="Chromosome"/>
</dbReference>
<evidence type="ECO:0000313" key="2">
    <source>
        <dbReference type="Proteomes" id="UP001304650"/>
    </source>
</evidence>
<accession>A0AA96RJU1</accession>
<name>A0AA96RJU1_9BACL</name>
<dbReference type="EMBL" id="CP130319">
    <property type="protein sequence ID" value="WNR43536.1"/>
    <property type="molecule type" value="Genomic_DNA"/>
</dbReference>
<gene>
    <name evidence="1" type="ORF">MJB10_20875</name>
</gene>
<organism evidence="1 2">
    <name type="scientific">Paenibacillus roseopurpureus</name>
    <dbReference type="NCBI Taxonomy" id="2918901"/>
    <lineage>
        <taxon>Bacteria</taxon>
        <taxon>Bacillati</taxon>
        <taxon>Bacillota</taxon>
        <taxon>Bacilli</taxon>
        <taxon>Bacillales</taxon>
        <taxon>Paenibacillaceae</taxon>
        <taxon>Paenibacillus</taxon>
    </lineage>
</organism>
<protein>
    <recommendedName>
        <fullName evidence="3">Cell shape determination protein CcmA</fullName>
    </recommendedName>
</protein>
<proteinExistence type="predicted"/>
<dbReference type="KEGG" id="proo:MJB10_20875"/>
<dbReference type="AlphaFoldDB" id="A0AA96RJU1"/>
<evidence type="ECO:0000313" key="1">
    <source>
        <dbReference type="EMBL" id="WNR43536.1"/>
    </source>
</evidence>
<keyword evidence="2" id="KW-1185">Reference proteome</keyword>
<dbReference type="RefSeq" id="WP_314797935.1">
    <property type="nucleotide sequence ID" value="NZ_CP130319.1"/>
</dbReference>